<gene>
    <name evidence="1" type="ORF">GA0061101_106157</name>
</gene>
<name>A0A1C3VST2_9HYPH</name>
<dbReference type="RefSeq" id="WP_092574088.1">
    <property type="nucleotide sequence ID" value="NZ_FMAF01000006.1"/>
</dbReference>
<dbReference type="AlphaFoldDB" id="A0A1C3VST2"/>
<reference evidence="1 2" key="1">
    <citation type="submission" date="2016-08" db="EMBL/GenBank/DDBJ databases">
        <authorList>
            <person name="Seilhamer J.J."/>
        </authorList>
    </citation>
    <scope>NUCLEOTIDE SEQUENCE [LARGE SCALE GENOMIC DNA]</scope>
    <source>
        <strain evidence="1 2">P1-7</strain>
    </source>
</reference>
<dbReference type="EMBL" id="FMAF01000006">
    <property type="protein sequence ID" value="SCB30778.1"/>
    <property type="molecule type" value="Genomic_DNA"/>
</dbReference>
<protein>
    <submittedName>
        <fullName evidence="1">Uncharacterized protein</fullName>
    </submittedName>
</protein>
<proteinExistence type="predicted"/>
<organism evidence="1 2">
    <name type="scientific">Rhizobium lusitanum</name>
    <dbReference type="NCBI Taxonomy" id="293958"/>
    <lineage>
        <taxon>Bacteria</taxon>
        <taxon>Pseudomonadati</taxon>
        <taxon>Pseudomonadota</taxon>
        <taxon>Alphaproteobacteria</taxon>
        <taxon>Hyphomicrobiales</taxon>
        <taxon>Rhizobiaceae</taxon>
        <taxon>Rhizobium/Agrobacterium group</taxon>
        <taxon>Rhizobium</taxon>
    </lineage>
</organism>
<sequence length="107" mass="12428">MNLYGQNLTKFVDLNTWFRWWMLKSFLDKGISSRTMCRRLGWRQDKLERVLVASNYTLRIDDLAVWFFALDGSMLNFKLVPLDAAQMGFAPNPLPEQTANIGKEPTP</sequence>
<dbReference type="Proteomes" id="UP000199205">
    <property type="component" value="Unassembled WGS sequence"/>
</dbReference>
<evidence type="ECO:0000313" key="2">
    <source>
        <dbReference type="Proteomes" id="UP000199205"/>
    </source>
</evidence>
<evidence type="ECO:0000313" key="1">
    <source>
        <dbReference type="EMBL" id="SCB30778.1"/>
    </source>
</evidence>
<accession>A0A1C3VST2</accession>